<evidence type="ECO:0000256" key="1">
    <source>
        <dbReference type="ARBA" id="ARBA00005005"/>
    </source>
</evidence>
<evidence type="ECO:0000256" key="5">
    <source>
        <dbReference type="ARBA" id="ARBA00023235"/>
    </source>
</evidence>
<gene>
    <name evidence="7" type="ORF">H3H39_17840</name>
</gene>
<protein>
    <submittedName>
        <fullName evidence="7">Crotonase/enoyl-CoA hydratase family protein</fullName>
    </submittedName>
</protein>
<dbReference type="PROSITE" id="PS00166">
    <property type="entry name" value="ENOYL_COA_HYDRATASE"/>
    <property type="match status" value="1"/>
</dbReference>
<dbReference type="PANTHER" id="PTHR43149">
    <property type="entry name" value="ENOYL-COA HYDRATASE"/>
    <property type="match status" value="1"/>
</dbReference>
<evidence type="ECO:0000313" key="7">
    <source>
        <dbReference type="EMBL" id="MBA5688907.1"/>
    </source>
</evidence>
<keyword evidence="3" id="KW-0276">Fatty acid metabolism</keyword>
<evidence type="ECO:0000256" key="4">
    <source>
        <dbReference type="ARBA" id="ARBA00023098"/>
    </source>
</evidence>
<dbReference type="InterPro" id="IPR045002">
    <property type="entry name" value="Ech1-like"/>
</dbReference>
<dbReference type="InterPro" id="IPR018376">
    <property type="entry name" value="Enoyl-CoA_hyd/isom_CS"/>
</dbReference>
<proteinExistence type="inferred from homology"/>
<name>A0A7W2ILX0_9BURK</name>
<keyword evidence="8" id="KW-1185">Reference proteome</keyword>
<dbReference type="AlphaFoldDB" id="A0A7W2ILX0"/>
<dbReference type="Gene3D" id="1.10.12.10">
    <property type="entry name" value="Lyase 2-enoyl-coa Hydratase, Chain A, domain 2"/>
    <property type="match status" value="1"/>
</dbReference>
<dbReference type="NCBIfam" id="NF005699">
    <property type="entry name" value="PRK07509.1"/>
    <property type="match status" value="1"/>
</dbReference>
<dbReference type="InterPro" id="IPR001753">
    <property type="entry name" value="Enoyl-CoA_hydra/iso"/>
</dbReference>
<dbReference type="CDD" id="cd06558">
    <property type="entry name" value="crotonase-like"/>
    <property type="match status" value="1"/>
</dbReference>
<dbReference type="EMBL" id="JACEZU010000008">
    <property type="protein sequence ID" value="MBA5688907.1"/>
    <property type="molecule type" value="Genomic_DNA"/>
</dbReference>
<comment type="caution">
    <text evidence="7">The sequence shown here is derived from an EMBL/GenBank/DDBJ whole genome shotgun (WGS) entry which is preliminary data.</text>
</comment>
<dbReference type="GO" id="GO:0006635">
    <property type="term" value="P:fatty acid beta-oxidation"/>
    <property type="evidence" value="ECO:0007669"/>
    <property type="project" value="UniProtKB-UniPathway"/>
</dbReference>
<dbReference type="Gene3D" id="3.90.226.10">
    <property type="entry name" value="2-enoyl-CoA Hydratase, Chain A, domain 1"/>
    <property type="match status" value="1"/>
</dbReference>
<sequence length="269" mass="28707">MSQYVTVTMDNGIADVRLNRPEKMNALNTGMFAELLEVGERLRRDTSLRVVVLSGNGKAFCAGLDMQSFERILASGSIDDAAGGPFGSGLIERTFGAANAYQRVATVWRDIPAPVIAAVHGVAFGGGFQIALGADMRFVAPDTRMAVREVQWGIVPDMAGMLFMSELARPDVVRDLTYSGREFSGEEALRLGFATQLHADPRAAALDYACGLAEKSVDALRACKRLLNLALTADPAAILQAESLEQERLIGSAGQLAAIEAHLRKGHGG</sequence>
<dbReference type="SUPFAM" id="SSF52096">
    <property type="entry name" value="ClpP/crotonase"/>
    <property type="match status" value="1"/>
</dbReference>
<dbReference type="PANTHER" id="PTHR43149:SF1">
    <property type="entry name" value="DELTA(3,5)-DELTA(2,4)-DIENOYL-COA ISOMERASE, MITOCHONDRIAL"/>
    <property type="match status" value="1"/>
</dbReference>
<evidence type="ECO:0000256" key="3">
    <source>
        <dbReference type="ARBA" id="ARBA00022832"/>
    </source>
</evidence>
<keyword evidence="5" id="KW-0413">Isomerase</keyword>
<evidence type="ECO:0000256" key="2">
    <source>
        <dbReference type="ARBA" id="ARBA00005254"/>
    </source>
</evidence>
<dbReference type="GO" id="GO:0016853">
    <property type="term" value="F:isomerase activity"/>
    <property type="evidence" value="ECO:0007669"/>
    <property type="project" value="UniProtKB-KW"/>
</dbReference>
<evidence type="ECO:0000313" key="8">
    <source>
        <dbReference type="Proteomes" id="UP000573499"/>
    </source>
</evidence>
<dbReference type="InterPro" id="IPR014748">
    <property type="entry name" value="Enoyl-CoA_hydra_C"/>
</dbReference>
<accession>A0A7W2ILX0</accession>
<dbReference type="RefSeq" id="WP_182154960.1">
    <property type="nucleotide sequence ID" value="NZ_JACEZU010000008.1"/>
</dbReference>
<comment type="similarity">
    <text evidence="2 6">Belongs to the enoyl-CoA hydratase/isomerase family.</text>
</comment>
<keyword evidence="4" id="KW-0443">Lipid metabolism</keyword>
<dbReference type="UniPathway" id="UPA00659"/>
<organism evidence="7 8">
    <name type="scientific">Rugamonas apoptosis</name>
    <dbReference type="NCBI Taxonomy" id="2758570"/>
    <lineage>
        <taxon>Bacteria</taxon>
        <taxon>Pseudomonadati</taxon>
        <taxon>Pseudomonadota</taxon>
        <taxon>Betaproteobacteria</taxon>
        <taxon>Burkholderiales</taxon>
        <taxon>Oxalobacteraceae</taxon>
        <taxon>Telluria group</taxon>
        <taxon>Rugamonas</taxon>
    </lineage>
</organism>
<dbReference type="Pfam" id="PF00378">
    <property type="entry name" value="ECH_1"/>
    <property type="match status" value="1"/>
</dbReference>
<comment type="pathway">
    <text evidence="1">Lipid metabolism; fatty acid beta-oxidation.</text>
</comment>
<dbReference type="Proteomes" id="UP000573499">
    <property type="component" value="Unassembled WGS sequence"/>
</dbReference>
<dbReference type="InterPro" id="IPR029045">
    <property type="entry name" value="ClpP/crotonase-like_dom_sf"/>
</dbReference>
<evidence type="ECO:0000256" key="6">
    <source>
        <dbReference type="RuleBase" id="RU003707"/>
    </source>
</evidence>
<reference evidence="7 8" key="1">
    <citation type="submission" date="2020-07" db="EMBL/GenBank/DDBJ databases">
        <title>Novel species isolated from subtropical streams in China.</title>
        <authorList>
            <person name="Lu H."/>
        </authorList>
    </citation>
    <scope>NUCLEOTIDE SEQUENCE [LARGE SCALE GENOMIC DNA]</scope>
    <source>
        <strain evidence="7 8">LX47W</strain>
    </source>
</reference>